<gene>
    <name evidence="2" type="ORF">GRI38_00590</name>
</gene>
<feature type="transmembrane region" description="Helical" evidence="1">
    <location>
        <begin position="22"/>
        <end position="41"/>
    </location>
</feature>
<feature type="transmembrane region" description="Helical" evidence="1">
    <location>
        <begin position="142"/>
        <end position="168"/>
    </location>
</feature>
<keyword evidence="3" id="KW-1185">Reference proteome</keyword>
<name>A0A844ZC85_9SPHN</name>
<dbReference type="RefSeq" id="WP_160681091.1">
    <property type="nucleotide sequence ID" value="NZ_WTYW01000001.1"/>
</dbReference>
<proteinExistence type="predicted"/>
<dbReference type="EMBL" id="WTYW01000001">
    <property type="protein sequence ID" value="MXO84530.1"/>
    <property type="molecule type" value="Genomic_DNA"/>
</dbReference>
<feature type="transmembrane region" description="Helical" evidence="1">
    <location>
        <begin position="68"/>
        <end position="91"/>
    </location>
</feature>
<keyword evidence="1" id="KW-0472">Membrane</keyword>
<comment type="caution">
    <text evidence="2">The sequence shown here is derived from an EMBL/GenBank/DDBJ whole genome shotgun (WGS) entry which is preliminary data.</text>
</comment>
<keyword evidence="1" id="KW-1133">Transmembrane helix</keyword>
<evidence type="ECO:0000313" key="3">
    <source>
        <dbReference type="Proteomes" id="UP000433104"/>
    </source>
</evidence>
<dbReference type="OrthoDB" id="7391073at2"/>
<accession>A0A844ZC85</accession>
<reference evidence="2 3" key="1">
    <citation type="submission" date="2019-12" db="EMBL/GenBank/DDBJ databases">
        <title>Genomic-based taxomic classification of the family Erythrobacteraceae.</title>
        <authorList>
            <person name="Xu L."/>
        </authorList>
    </citation>
    <scope>NUCLEOTIDE SEQUENCE [LARGE SCALE GENOMIC DNA]</scope>
    <source>
        <strain evidence="2 3">MCCC 1A09962</strain>
    </source>
</reference>
<dbReference type="Proteomes" id="UP000433104">
    <property type="component" value="Unassembled WGS sequence"/>
</dbReference>
<feature type="transmembrane region" description="Helical" evidence="1">
    <location>
        <begin position="233"/>
        <end position="254"/>
    </location>
</feature>
<keyword evidence="1" id="KW-0812">Transmembrane</keyword>
<evidence type="ECO:0000313" key="2">
    <source>
        <dbReference type="EMBL" id="MXO84530.1"/>
    </source>
</evidence>
<sequence>MAFDMNGAWNEAVRLLRRNPELLALIAGLFVFLPTLAIYLIEPQTMAVPSDLDQANPIPQLTEYFQTVAGWMIALQLAQYAGLLAMVALFARRRPTVGDAIRNGLVALVPLILTQLLITFGVMITAALLLSLLSLGGAAGATIGMVLLFIAAFYLTARLFPVVAVIVFEKRFNPLKAIGESFRMTRGVGARLLAFLALLAIAWIVISLVLNLPVALIAALVANPEVALFVDAFFGALLSAIVTAVIAVLVVAVFRQLSAGREEAPSPDRRDS</sequence>
<organism evidence="2 3">
    <name type="scientific">Parapontixanthobacter aurantiacus</name>
    <dbReference type="NCBI Taxonomy" id="1463599"/>
    <lineage>
        <taxon>Bacteria</taxon>
        <taxon>Pseudomonadati</taxon>
        <taxon>Pseudomonadota</taxon>
        <taxon>Alphaproteobacteria</taxon>
        <taxon>Sphingomonadales</taxon>
        <taxon>Erythrobacteraceae</taxon>
        <taxon>Parapontixanthobacter</taxon>
    </lineage>
</organism>
<evidence type="ECO:0000256" key="1">
    <source>
        <dbReference type="SAM" id="Phobius"/>
    </source>
</evidence>
<evidence type="ECO:0008006" key="4">
    <source>
        <dbReference type="Google" id="ProtNLM"/>
    </source>
</evidence>
<protein>
    <recommendedName>
        <fullName evidence="4">Glycerophosphoryl diester phosphodiesterase membrane domain-containing protein</fullName>
    </recommendedName>
</protein>
<dbReference type="AlphaFoldDB" id="A0A844ZC85"/>
<feature type="transmembrane region" description="Helical" evidence="1">
    <location>
        <begin position="103"/>
        <end position="130"/>
    </location>
</feature>
<feature type="transmembrane region" description="Helical" evidence="1">
    <location>
        <begin position="188"/>
        <end position="221"/>
    </location>
</feature>